<reference evidence="2 3" key="1">
    <citation type="submission" date="2019-02" db="EMBL/GenBank/DDBJ databases">
        <title>Deep-cultivation of Planctomycetes and their phenomic and genomic characterization uncovers novel biology.</title>
        <authorList>
            <person name="Wiegand S."/>
            <person name="Jogler M."/>
            <person name="Boedeker C."/>
            <person name="Pinto D."/>
            <person name="Vollmers J."/>
            <person name="Rivas-Marin E."/>
            <person name="Kohn T."/>
            <person name="Peeters S.H."/>
            <person name="Heuer A."/>
            <person name="Rast P."/>
            <person name="Oberbeckmann S."/>
            <person name="Bunk B."/>
            <person name="Jeske O."/>
            <person name="Meyerdierks A."/>
            <person name="Storesund J.E."/>
            <person name="Kallscheuer N."/>
            <person name="Luecker S."/>
            <person name="Lage O.M."/>
            <person name="Pohl T."/>
            <person name="Merkel B.J."/>
            <person name="Hornburger P."/>
            <person name="Mueller R.-W."/>
            <person name="Bruemmer F."/>
            <person name="Labrenz M."/>
            <person name="Spormann A.M."/>
            <person name="Op den Camp H."/>
            <person name="Overmann J."/>
            <person name="Amann R."/>
            <person name="Jetten M.S.M."/>
            <person name="Mascher T."/>
            <person name="Medema M.H."/>
            <person name="Devos D.P."/>
            <person name="Kaster A.-K."/>
            <person name="Ovreas L."/>
            <person name="Rohde M."/>
            <person name="Galperin M.Y."/>
            <person name="Jogler C."/>
        </authorList>
    </citation>
    <scope>NUCLEOTIDE SEQUENCE [LARGE SCALE GENOMIC DNA]</scope>
    <source>
        <strain evidence="2 3">Mal48</strain>
    </source>
</reference>
<protein>
    <submittedName>
        <fullName evidence="2">Phytanoyl-CoA dioxygenase (PhyH)</fullName>
    </submittedName>
</protein>
<keyword evidence="2" id="KW-0560">Oxidoreductase</keyword>
<dbReference type="AlphaFoldDB" id="A0A517QLZ1"/>
<gene>
    <name evidence="2" type="ORF">Mal48_18910</name>
</gene>
<dbReference type="GO" id="GO:0005506">
    <property type="term" value="F:iron ion binding"/>
    <property type="evidence" value="ECO:0007669"/>
    <property type="project" value="UniProtKB-ARBA"/>
</dbReference>
<dbReference type="PANTHER" id="PTHR20883:SF48">
    <property type="entry name" value="ECTOINE DIOXYGENASE"/>
    <property type="match status" value="1"/>
</dbReference>
<dbReference type="Proteomes" id="UP000315724">
    <property type="component" value="Chromosome"/>
</dbReference>
<organism evidence="2 3">
    <name type="scientific">Thalassoglobus polymorphus</name>
    <dbReference type="NCBI Taxonomy" id="2527994"/>
    <lineage>
        <taxon>Bacteria</taxon>
        <taxon>Pseudomonadati</taxon>
        <taxon>Planctomycetota</taxon>
        <taxon>Planctomycetia</taxon>
        <taxon>Planctomycetales</taxon>
        <taxon>Planctomycetaceae</taxon>
        <taxon>Thalassoglobus</taxon>
    </lineage>
</organism>
<keyword evidence="2" id="KW-0223">Dioxygenase</keyword>
<dbReference type="PANTHER" id="PTHR20883">
    <property type="entry name" value="PHYTANOYL-COA DIOXYGENASE DOMAIN CONTAINING 1"/>
    <property type="match status" value="1"/>
</dbReference>
<dbReference type="GO" id="GO:0016706">
    <property type="term" value="F:2-oxoglutarate-dependent dioxygenase activity"/>
    <property type="evidence" value="ECO:0007669"/>
    <property type="project" value="UniProtKB-ARBA"/>
</dbReference>
<evidence type="ECO:0000256" key="1">
    <source>
        <dbReference type="ARBA" id="ARBA00001954"/>
    </source>
</evidence>
<sequence length="363" mass="42094">MNLAPKLRPLWQRMIIVPALGMLLVYKALHLPSSILPRDIRSIVTNWHYAQFWMLIKSGLTRTYIDEPCKFRMPEKVAAKAEVAPEFQFTEEQLRSFYENGFIGPIDAFSPEEMKEFRNEMLAVEDEVSPTYGFKTPRDPHFDMPKIWEYMKSPAITERVAQLLGPDLLVWRSQHFYKGPGAASIQWHQASTFMVEDYLDPAIFPKNLDEMYQLTVWVAVDDSTYENGCIEFIKGSHEQIRTIKFGGEEGFYKANFTLEHDYPEDRVVKVPVKAGQFIIFTERCIHGSGPNTTDRHRLAFNMRVIPTDVAVYTDKEKYRSVYNGGKYSLKNWGVSLLRGEDKHQLSRVRQPAELQPVEQRKVA</sequence>
<evidence type="ECO:0000313" key="3">
    <source>
        <dbReference type="Proteomes" id="UP000315724"/>
    </source>
</evidence>
<name>A0A517QLZ1_9PLAN</name>
<accession>A0A517QLZ1</accession>
<dbReference type="KEGG" id="tpol:Mal48_18910"/>
<dbReference type="Gene3D" id="2.60.120.620">
    <property type="entry name" value="q2cbj1_9rhob like domain"/>
    <property type="match status" value="1"/>
</dbReference>
<dbReference type="InterPro" id="IPR008775">
    <property type="entry name" value="Phytyl_CoA_dOase-like"/>
</dbReference>
<dbReference type="Pfam" id="PF05721">
    <property type="entry name" value="PhyH"/>
    <property type="match status" value="1"/>
</dbReference>
<proteinExistence type="predicted"/>
<evidence type="ECO:0000313" key="2">
    <source>
        <dbReference type="EMBL" id="QDT32644.1"/>
    </source>
</evidence>
<keyword evidence="3" id="KW-1185">Reference proteome</keyword>
<comment type="cofactor">
    <cofactor evidence="1">
        <name>Fe(2+)</name>
        <dbReference type="ChEBI" id="CHEBI:29033"/>
    </cofactor>
</comment>
<dbReference type="EMBL" id="CP036267">
    <property type="protein sequence ID" value="QDT32644.1"/>
    <property type="molecule type" value="Genomic_DNA"/>
</dbReference>
<dbReference type="SUPFAM" id="SSF51197">
    <property type="entry name" value="Clavaminate synthase-like"/>
    <property type="match status" value="1"/>
</dbReference>